<dbReference type="Proteomes" id="UP000006813">
    <property type="component" value="Unassembled WGS sequence"/>
</dbReference>
<proteinExistence type="predicted"/>
<evidence type="ECO:0000313" key="2">
    <source>
        <dbReference type="Proteomes" id="UP000006813"/>
    </source>
</evidence>
<evidence type="ECO:0000313" key="1">
    <source>
        <dbReference type="EMBL" id="EHB15884.1"/>
    </source>
</evidence>
<sequence>MRQLKKTQIHSHEEEAKIGDYDRRQSYFTGNSQIPKVGAQMRIALVALTLWVPEIAGETRAWRSPDMKRLPLNHTWVLSSTGRKDNLCNSSTPHLLSSAFSFRRLGVKWNSIEEIGQP</sequence>
<name>G5C2X3_HETGA</name>
<dbReference type="InParanoid" id="G5C2X3"/>
<reference evidence="1 2" key="1">
    <citation type="journal article" date="2011" name="Nature">
        <title>Genome sequencing reveals insights into physiology and longevity of the naked mole rat.</title>
        <authorList>
            <person name="Kim E.B."/>
            <person name="Fang X."/>
            <person name="Fushan A.A."/>
            <person name="Huang Z."/>
            <person name="Lobanov A.V."/>
            <person name="Han L."/>
            <person name="Marino S.M."/>
            <person name="Sun X."/>
            <person name="Turanov A.A."/>
            <person name="Yang P."/>
            <person name="Yim S.H."/>
            <person name="Zhao X."/>
            <person name="Kasaikina M.V."/>
            <person name="Stoletzki N."/>
            <person name="Peng C."/>
            <person name="Polak P."/>
            <person name="Xiong Z."/>
            <person name="Kiezun A."/>
            <person name="Zhu Y."/>
            <person name="Chen Y."/>
            <person name="Kryukov G.V."/>
            <person name="Zhang Q."/>
            <person name="Peshkin L."/>
            <person name="Yang L."/>
            <person name="Bronson R.T."/>
            <person name="Buffenstein R."/>
            <person name="Wang B."/>
            <person name="Han C."/>
            <person name="Li Q."/>
            <person name="Chen L."/>
            <person name="Zhao W."/>
            <person name="Sunyaev S.R."/>
            <person name="Park T.J."/>
            <person name="Zhang G."/>
            <person name="Wang J."/>
            <person name="Gladyshev V.N."/>
        </authorList>
    </citation>
    <scope>NUCLEOTIDE SEQUENCE [LARGE SCALE GENOMIC DNA]</scope>
</reference>
<gene>
    <name evidence="1" type="ORF">GW7_01678</name>
</gene>
<organism evidence="1 2">
    <name type="scientific">Heterocephalus glaber</name>
    <name type="common">Naked mole rat</name>
    <dbReference type="NCBI Taxonomy" id="10181"/>
    <lineage>
        <taxon>Eukaryota</taxon>
        <taxon>Metazoa</taxon>
        <taxon>Chordata</taxon>
        <taxon>Craniata</taxon>
        <taxon>Vertebrata</taxon>
        <taxon>Euteleostomi</taxon>
        <taxon>Mammalia</taxon>
        <taxon>Eutheria</taxon>
        <taxon>Euarchontoglires</taxon>
        <taxon>Glires</taxon>
        <taxon>Rodentia</taxon>
        <taxon>Hystricomorpha</taxon>
        <taxon>Bathyergidae</taxon>
        <taxon>Heterocephalus</taxon>
    </lineage>
</organism>
<protein>
    <submittedName>
        <fullName evidence="1">Uncharacterized protein</fullName>
    </submittedName>
</protein>
<dbReference type="EMBL" id="JH173133">
    <property type="protein sequence ID" value="EHB15884.1"/>
    <property type="molecule type" value="Genomic_DNA"/>
</dbReference>
<accession>G5C2X3</accession>
<dbReference type="AlphaFoldDB" id="G5C2X3"/>